<dbReference type="Proteomes" id="UP000316727">
    <property type="component" value="Unassembled WGS sequence"/>
</dbReference>
<reference evidence="1 2" key="1">
    <citation type="submission" date="2019-06" db="EMBL/GenBank/DDBJ databases">
        <title>A novel bacterium of genus Pontibacter, isolated from marine sediment.</title>
        <authorList>
            <person name="Huang H."/>
            <person name="Mo K."/>
            <person name="Hu Y."/>
        </authorList>
    </citation>
    <scope>NUCLEOTIDE SEQUENCE [LARGE SCALE GENOMIC DNA]</scope>
    <source>
        <strain evidence="1 2">HB172049</strain>
    </source>
</reference>
<comment type="caution">
    <text evidence="1">The sequence shown here is derived from an EMBL/GenBank/DDBJ whole genome shotgun (WGS) entry which is preliminary data.</text>
</comment>
<name>A0A501WA85_9BACT</name>
<dbReference type="EMBL" id="VFRQ01000002">
    <property type="protein sequence ID" value="TPE45385.1"/>
    <property type="molecule type" value="Genomic_DNA"/>
</dbReference>
<keyword evidence="2" id="KW-1185">Reference proteome</keyword>
<accession>A0A501WA85</accession>
<evidence type="ECO:0000313" key="2">
    <source>
        <dbReference type="Proteomes" id="UP000316727"/>
    </source>
</evidence>
<sequence>MYFKGVNVWLRHRAQPPLTISRNKSGIYDLSKEGNLELPFQKYKFHGWCCHQQKYKPTPSPSEEGN</sequence>
<protein>
    <submittedName>
        <fullName evidence="1">Uncharacterized protein</fullName>
    </submittedName>
</protein>
<gene>
    <name evidence="1" type="ORF">FJM65_04955</name>
</gene>
<evidence type="ECO:0000313" key="1">
    <source>
        <dbReference type="EMBL" id="TPE45385.1"/>
    </source>
</evidence>
<dbReference type="AlphaFoldDB" id="A0A501WA85"/>
<proteinExistence type="predicted"/>
<organism evidence="1 2">
    <name type="scientific">Pontibacter mangrovi</name>
    <dbReference type="NCBI Taxonomy" id="2589816"/>
    <lineage>
        <taxon>Bacteria</taxon>
        <taxon>Pseudomonadati</taxon>
        <taxon>Bacteroidota</taxon>
        <taxon>Cytophagia</taxon>
        <taxon>Cytophagales</taxon>
        <taxon>Hymenobacteraceae</taxon>
        <taxon>Pontibacter</taxon>
    </lineage>
</organism>